<dbReference type="OrthoDB" id="727118at2759"/>
<accession>A0A9W7DIN3</accession>
<feature type="region of interest" description="Disordered" evidence="2">
    <location>
        <begin position="54"/>
        <end position="98"/>
    </location>
</feature>
<feature type="compositionally biased region" description="Low complexity" evidence="2">
    <location>
        <begin position="88"/>
        <end position="98"/>
    </location>
</feature>
<dbReference type="PANTHER" id="PTHR15653">
    <property type="entry name" value="STRIATIN"/>
    <property type="match status" value="1"/>
</dbReference>
<dbReference type="Proteomes" id="UP001165063">
    <property type="component" value="Unassembled WGS sequence"/>
</dbReference>
<proteinExistence type="predicted"/>
<feature type="compositionally biased region" description="Polar residues" evidence="2">
    <location>
        <begin position="14"/>
        <end position="37"/>
    </location>
</feature>
<feature type="region of interest" description="Disordered" evidence="2">
    <location>
        <begin position="1"/>
        <end position="37"/>
    </location>
</feature>
<evidence type="ECO:0000256" key="2">
    <source>
        <dbReference type="SAM" id="MobiDB-lite"/>
    </source>
</evidence>
<dbReference type="Pfam" id="PF08232">
    <property type="entry name" value="Striatin"/>
    <property type="match status" value="1"/>
</dbReference>
<feature type="region of interest" description="Disordered" evidence="2">
    <location>
        <begin position="168"/>
        <end position="227"/>
    </location>
</feature>
<dbReference type="InterPro" id="IPR051488">
    <property type="entry name" value="WD_repeat_striatin"/>
</dbReference>
<keyword evidence="5" id="KW-1185">Reference proteome</keyword>
<keyword evidence="1" id="KW-0175">Coiled coil</keyword>
<protein>
    <submittedName>
        <fullName evidence="4">Unnamed protein product</fullName>
    </submittedName>
</protein>
<evidence type="ECO:0000256" key="1">
    <source>
        <dbReference type="ARBA" id="ARBA00023054"/>
    </source>
</evidence>
<dbReference type="AlphaFoldDB" id="A0A9W7DIN3"/>
<dbReference type="PANTHER" id="PTHR15653:SF0">
    <property type="entry name" value="CONNECTOR OF KINASE TO AP-1, ISOFORM E"/>
    <property type="match status" value="1"/>
</dbReference>
<feature type="compositionally biased region" description="Acidic residues" evidence="2">
    <location>
        <begin position="335"/>
        <end position="345"/>
    </location>
</feature>
<dbReference type="EMBL" id="BSXU01001010">
    <property type="protein sequence ID" value="GMG22751.1"/>
    <property type="molecule type" value="Genomic_DNA"/>
</dbReference>
<evidence type="ECO:0000313" key="4">
    <source>
        <dbReference type="EMBL" id="GMG22751.1"/>
    </source>
</evidence>
<feature type="compositionally biased region" description="Basic and acidic residues" evidence="2">
    <location>
        <begin position="168"/>
        <end position="192"/>
    </location>
</feature>
<dbReference type="InterPro" id="IPR013258">
    <property type="entry name" value="Striatin_N"/>
</dbReference>
<gene>
    <name evidence="4" type="ORF">Amon01_000268600</name>
</gene>
<evidence type="ECO:0000259" key="3">
    <source>
        <dbReference type="Pfam" id="PF08232"/>
    </source>
</evidence>
<evidence type="ECO:0000313" key="5">
    <source>
        <dbReference type="Proteomes" id="UP001165063"/>
    </source>
</evidence>
<name>A0A9W7DIN3_AMBMO</name>
<sequence>MDNVQPKQLIGKKSSPTPQKALKGQQQQHTTTYNVKQPQFCRTSITDLLIQQSQQQDSSQLKHTQMDHSQFAGGGVNGGLQRPNEYGPPQQQQQQLQAPPFQKEYTLPGIMQYLQSQFTLIEKNRMINDLEKSSLKLKVIELENQRNTLKLENTRLTNKVSELEKKLESLTAGQEKDTEKVKDKEQKGKRISSDGNSLLKSLKRSGSKKSRDSSESSVNGTGDSTQNVLSKKEADLLKDVNTVNIEKLLHARQFLKTATDEIMTLLKSPSLELSDPLNLNSREFFTTVPPNTGSGKSEVQQEQEYMNVDISLAPPFERSKKSKDPNNPHSNGDVSDSETITESDLEEPKDYQKQQKKKLMTIMKRSSGKDASAASKGISINAEFAPNLCTLISKMLICYSFEKGILKVWDNLETERTLKLTITLPNDIMSVADIQASTDFVFVAGDRSLLIYAIGEGHNLELSSPAINYSDVDSDIKNIDVVNDFVLINSGTSVDILQLNSKKDKLIPHYSVGSNDGEILSAKLSGIPNKLSKIAILTTKSLRFEDPKIKHVPKSKDCGDSRITLSPFTDYLLTGRNLVMNLPHGLFAIDFTDFNSFKRIPVKDAQSQDLFLGSAADDGSLLFVKNLKHTIDVFKMIETGDILNLKSFADISSVGEWCCIGNTGTKYMICVGTPTGVTFYSL</sequence>
<feature type="region of interest" description="Disordered" evidence="2">
    <location>
        <begin position="316"/>
        <end position="357"/>
    </location>
</feature>
<organism evidence="4 5">
    <name type="scientific">Ambrosiozyma monospora</name>
    <name type="common">Yeast</name>
    <name type="synonym">Endomycopsis monosporus</name>
    <dbReference type="NCBI Taxonomy" id="43982"/>
    <lineage>
        <taxon>Eukaryota</taxon>
        <taxon>Fungi</taxon>
        <taxon>Dikarya</taxon>
        <taxon>Ascomycota</taxon>
        <taxon>Saccharomycotina</taxon>
        <taxon>Pichiomycetes</taxon>
        <taxon>Pichiales</taxon>
        <taxon>Pichiaceae</taxon>
        <taxon>Ambrosiozyma</taxon>
    </lineage>
</organism>
<feature type="compositionally biased region" description="Polar residues" evidence="2">
    <location>
        <begin position="218"/>
        <end position="227"/>
    </location>
</feature>
<reference evidence="4" key="1">
    <citation type="submission" date="2023-04" db="EMBL/GenBank/DDBJ databases">
        <title>Ambrosiozyma monospora NBRC 1965.</title>
        <authorList>
            <person name="Ichikawa N."/>
            <person name="Sato H."/>
            <person name="Tonouchi N."/>
        </authorList>
    </citation>
    <scope>NUCLEOTIDE SEQUENCE</scope>
    <source>
        <strain evidence="4">NBRC 1965</strain>
    </source>
</reference>
<comment type="caution">
    <text evidence="4">The sequence shown here is derived from an EMBL/GenBank/DDBJ whole genome shotgun (WGS) entry which is preliminary data.</text>
</comment>
<feature type="domain" description="Striatin N-terminal" evidence="3">
    <location>
        <begin position="106"/>
        <end position="269"/>
    </location>
</feature>
<feature type="compositionally biased region" description="Basic and acidic residues" evidence="2">
    <location>
        <begin position="317"/>
        <end position="326"/>
    </location>
</feature>
<dbReference type="SUPFAM" id="SSF82171">
    <property type="entry name" value="DPP6 N-terminal domain-like"/>
    <property type="match status" value="1"/>
</dbReference>